<dbReference type="EC" id="3.2.1.8" evidence="8"/>
<dbReference type="PROSITE" id="PS00659">
    <property type="entry name" value="GLYCOSYL_HYDROL_F5"/>
    <property type="match status" value="1"/>
</dbReference>
<dbReference type="OrthoDB" id="220114at2"/>
<keyword evidence="2 3" id="KW-0326">Glycosidase</keyword>
<evidence type="ECO:0000256" key="4">
    <source>
        <dbReference type="SAM" id="MobiDB-lite"/>
    </source>
</evidence>
<dbReference type="EMBL" id="CP007142">
    <property type="protein sequence ID" value="AJQ96022.1"/>
    <property type="molecule type" value="Genomic_DNA"/>
</dbReference>
<dbReference type="PANTHER" id="PTHR34142">
    <property type="entry name" value="ENDO-BETA-1,4-GLUCANASE A"/>
    <property type="match status" value="1"/>
</dbReference>
<dbReference type="Proteomes" id="UP000032266">
    <property type="component" value="Chromosome"/>
</dbReference>
<evidence type="ECO:0000256" key="5">
    <source>
        <dbReference type="SAM" id="Phobius"/>
    </source>
</evidence>
<protein>
    <submittedName>
        <fullName evidence="8">Endoglucanase</fullName>
        <ecNumber evidence="8">3.2.1.8</ecNumber>
    </submittedName>
</protein>
<dbReference type="Gene3D" id="3.20.20.80">
    <property type="entry name" value="Glycosidases"/>
    <property type="match status" value="1"/>
</dbReference>
<feature type="region of interest" description="Disordered" evidence="4">
    <location>
        <begin position="330"/>
        <end position="390"/>
    </location>
</feature>
<dbReference type="InterPro" id="IPR001547">
    <property type="entry name" value="Glyco_hydro_5"/>
</dbReference>
<dbReference type="Pfam" id="PF00150">
    <property type="entry name" value="Cellulase"/>
    <property type="match status" value="1"/>
</dbReference>
<dbReference type="SUPFAM" id="SSF51445">
    <property type="entry name" value="(Trans)glycosidases"/>
    <property type="match status" value="1"/>
</dbReference>
<comment type="similarity">
    <text evidence="3">Belongs to the glycosyl hydrolase 5 (cellulase A) family.</text>
</comment>
<evidence type="ECO:0000256" key="3">
    <source>
        <dbReference type="RuleBase" id="RU361153"/>
    </source>
</evidence>
<dbReference type="HOGENOM" id="CLU_018488_1_0_6"/>
<feature type="transmembrane region" description="Helical" evidence="5">
    <location>
        <begin position="393"/>
        <end position="415"/>
    </location>
</feature>
<dbReference type="GO" id="GO:0031176">
    <property type="term" value="F:endo-1,4-beta-xylanase activity"/>
    <property type="evidence" value="ECO:0007669"/>
    <property type="project" value="UniProtKB-EC"/>
</dbReference>
<sequence length="422" mass="45556">MQLPISLKLKHLQICLLTTLPLLSLPSHAGFSVSGTQLLDGNDKPFVMRGINYPHSWYSTNTTQAIKDMASVSANTVRVVLSSGYRWNRSSAEEVTSIIEQLKAQKMIAVLEVHDTTGYGEDSAASSLSSATDYWLDIAAALKGQEDYVIINIGNEPIGNNVDSSVWIDGHKDAIKRLREAGLTHTLLIDAPAWGQDWQHVMLDNAKTVAAADSLNNTMFSVHMYQVYGDYNSVYQYVSKFLNNNQLPLIVGEFGADHQGENVDEDSIMALAEQYGIGYLGWSWSGNSGGTESLDITENFNVTNLTTWGDRLINGVNGLKSTSVAATVYDDASSDNNDSGDTGTDDSGSDGSGSDNTDDNGSDNTDNNGSDNGSSDDNNNTNGSSNEGQNDVISIHAGSLMPSLMAMFIWPLIALRRKAGRK</sequence>
<evidence type="ECO:0000313" key="9">
    <source>
        <dbReference type="Proteomes" id="UP000032266"/>
    </source>
</evidence>
<feature type="domain" description="Glycoside hydrolase family 5" evidence="7">
    <location>
        <begin position="40"/>
        <end position="288"/>
    </location>
</feature>
<keyword evidence="6" id="KW-0732">Signal</keyword>
<reference evidence="8 9" key="1">
    <citation type="submission" date="2014-01" db="EMBL/GenBank/DDBJ databases">
        <title>Full genme sequencing of cellulolytic bacterium Gynuella sunshinyii YC6258T gen. nov., sp. nov.</title>
        <authorList>
            <person name="Khan H."/>
            <person name="Chung E.J."/>
            <person name="Chung Y.R."/>
        </authorList>
    </citation>
    <scope>NUCLEOTIDE SEQUENCE [LARGE SCALE GENOMIC DNA]</scope>
    <source>
        <strain evidence="8 9">YC6258</strain>
    </source>
</reference>
<feature type="compositionally biased region" description="Low complexity" evidence="4">
    <location>
        <begin position="362"/>
        <end position="386"/>
    </location>
</feature>
<feature type="signal peptide" evidence="6">
    <location>
        <begin position="1"/>
        <end position="29"/>
    </location>
</feature>
<keyword evidence="5" id="KW-1133">Transmembrane helix</keyword>
<gene>
    <name evidence="8" type="ORF">YC6258_03986</name>
</gene>
<dbReference type="PANTHER" id="PTHR34142:SF1">
    <property type="entry name" value="GLYCOSIDE HYDROLASE FAMILY 5 DOMAIN-CONTAINING PROTEIN"/>
    <property type="match status" value="1"/>
</dbReference>
<keyword evidence="5" id="KW-0812">Transmembrane</keyword>
<keyword evidence="5" id="KW-0472">Membrane</keyword>
<evidence type="ECO:0000256" key="2">
    <source>
        <dbReference type="ARBA" id="ARBA00023295"/>
    </source>
</evidence>
<organism evidence="8 9">
    <name type="scientific">Gynuella sunshinyii YC6258</name>
    <dbReference type="NCBI Taxonomy" id="1445510"/>
    <lineage>
        <taxon>Bacteria</taxon>
        <taxon>Pseudomonadati</taxon>
        <taxon>Pseudomonadota</taxon>
        <taxon>Gammaproteobacteria</taxon>
        <taxon>Oceanospirillales</taxon>
        <taxon>Saccharospirillaceae</taxon>
        <taxon>Gynuella</taxon>
    </lineage>
</organism>
<proteinExistence type="inferred from homology"/>
<accession>A0A0C5VMR6</accession>
<evidence type="ECO:0000256" key="6">
    <source>
        <dbReference type="SAM" id="SignalP"/>
    </source>
</evidence>
<dbReference type="AlphaFoldDB" id="A0A0C5VMR6"/>
<keyword evidence="1 3" id="KW-0378">Hydrolase</keyword>
<evidence type="ECO:0000313" key="8">
    <source>
        <dbReference type="EMBL" id="AJQ96022.1"/>
    </source>
</evidence>
<dbReference type="KEGG" id="gsn:YC6258_03986"/>
<dbReference type="InterPro" id="IPR017853">
    <property type="entry name" value="GH"/>
</dbReference>
<keyword evidence="9" id="KW-1185">Reference proteome</keyword>
<dbReference type="RefSeq" id="WP_052830393.1">
    <property type="nucleotide sequence ID" value="NZ_CP007142.1"/>
</dbReference>
<dbReference type="STRING" id="1445510.YC6258_03986"/>
<feature type="chain" id="PRO_5002191242" evidence="6">
    <location>
        <begin position="30"/>
        <end position="422"/>
    </location>
</feature>
<evidence type="ECO:0000256" key="1">
    <source>
        <dbReference type="ARBA" id="ARBA00022801"/>
    </source>
</evidence>
<evidence type="ECO:0000259" key="7">
    <source>
        <dbReference type="Pfam" id="PF00150"/>
    </source>
</evidence>
<name>A0A0C5VMR6_9GAMM</name>
<dbReference type="InterPro" id="IPR018087">
    <property type="entry name" value="Glyco_hydro_5_CS"/>
</dbReference>
<dbReference type="GO" id="GO:0009251">
    <property type="term" value="P:glucan catabolic process"/>
    <property type="evidence" value="ECO:0007669"/>
    <property type="project" value="TreeGrafter"/>
</dbReference>